<proteinExistence type="predicted"/>
<dbReference type="RefSeq" id="WP_089930367.1">
    <property type="nucleotide sequence ID" value="NZ_FBTU01000013.1"/>
</dbReference>
<organism evidence="5 6">
    <name type="scientific">Leuconostoc inhae</name>
    <dbReference type="NCBI Taxonomy" id="178001"/>
    <lineage>
        <taxon>Bacteria</taxon>
        <taxon>Bacillati</taxon>
        <taxon>Bacillota</taxon>
        <taxon>Bacilli</taxon>
        <taxon>Lactobacillales</taxon>
        <taxon>Lactobacillaceae</taxon>
        <taxon>Leuconostoc</taxon>
    </lineage>
</organism>
<evidence type="ECO:0000256" key="1">
    <source>
        <dbReference type="SAM" id="Coils"/>
    </source>
</evidence>
<dbReference type="Pfam" id="PF03432">
    <property type="entry name" value="Relaxase"/>
    <property type="match status" value="1"/>
</dbReference>
<evidence type="ECO:0000313" key="5">
    <source>
        <dbReference type="EMBL" id="CUW08451.1"/>
    </source>
</evidence>
<dbReference type="InterPro" id="IPR048299">
    <property type="entry name" value="LtrB_central"/>
</dbReference>
<keyword evidence="1" id="KW-0175">Coiled coil</keyword>
<feature type="domain" description="Group II intron-interrupted relaxase LtrB central" evidence="4">
    <location>
        <begin position="335"/>
        <end position="418"/>
    </location>
</feature>
<dbReference type="InterPro" id="IPR021112">
    <property type="entry name" value="LtrB_C"/>
</dbReference>
<feature type="domain" description="MobA/VirD2-like nuclease" evidence="2">
    <location>
        <begin position="48"/>
        <end position="211"/>
    </location>
</feature>
<accession>A0AAN2QU48</accession>
<dbReference type="Pfam" id="PF11083">
    <property type="entry name" value="Relaxase_C"/>
    <property type="match status" value="1"/>
</dbReference>
<gene>
    <name evidence="5" type="ORF">PL111_0020</name>
</gene>
<name>A0AAN2QU48_9LACO</name>
<sequence>MVYVKHHNVHTMAHIRNLKNYSEDDQKTSIADLAEDPISDHLKNIFPYIVNDQKTIGRKLVSGYHIIDVENADEEFLQTKEIQARKTGTDYDVDLATGNLIFERSALEKNNAVLAHHLVQSFSPEDELTPEQIHEIGRQTVMELTDGDHEFVIATHVDQDHIHNHIVFNSTNMVTGKAFNWKIIHSKNGKTKDLSYEAATQISDRIAAKYGAKIIEKSPKNTHQKYTVWQAESRYKSKIKQRLDHLLKCSRDIDDLKTKAAALNLAVDFSKKWATYKLLDEPQIKNTRGRSLSKKQPDKYNLAEIKKTIAGNPKISTADCVSNYVEKVETIQNDFDYQLTVEPWQIESESRRGVYVKIEFGVGKNGTLFVPGFKVDQLEDGNFAFYIKQKDYFYFMDGERTDKNKYLTGEALVKQLSLYNGTVPLKKEPLLTTVNELMGAINFLADQGVTDGKQVETAYEKLNQAVSHAKNKLKELDDKIIALNQVAKKIMMGDLMEDSEVNLVLIEKEIETMQRSRNLLQDKFSETVTSLDQFNQIVASRDANKPTDKVEKLM</sequence>
<dbReference type="EMBL" id="FBTU01000013">
    <property type="protein sequence ID" value="CUW08451.1"/>
    <property type="molecule type" value="Genomic_DNA"/>
</dbReference>
<protein>
    <submittedName>
        <fullName evidence="5">Rlx-like protein</fullName>
    </submittedName>
</protein>
<dbReference type="Pfam" id="PF20874">
    <property type="entry name" value="Relaxase_M"/>
    <property type="match status" value="1"/>
</dbReference>
<dbReference type="InterPro" id="IPR005094">
    <property type="entry name" value="Endonuclease_MobA/VirD2"/>
</dbReference>
<dbReference type="AlphaFoldDB" id="A0AAN2QU48"/>
<reference evidence="5 6" key="1">
    <citation type="submission" date="2015-12" db="EMBL/GenBank/DDBJ databases">
        <authorList>
            <person name="Andreevskaya M."/>
        </authorList>
    </citation>
    <scope>NUCLEOTIDE SEQUENCE [LARGE SCALE GENOMIC DNA]</scope>
    <source>
        <strain evidence="5 6">PL111</strain>
    </source>
</reference>
<dbReference type="Proteomes" id="UP000198868">
    <property type="component" value="Unassembled WGS sequence"/>
</dbReference>
<evidence type="ECO:0000259" key="4">
    <source>
        <dbReference type="Pfam" id="PF20874"/>
    </source>
</evidence>
<feature type="domain" description="Group II intron-interrupted relaxase LtrB C-terminal" evidence="3">
    <location>
        <begin position="433"/>
        <end position="539"/>
    </location>
</feature>
<evidence type="ECO:0000259" key="2">
    <source>
        <dbReference type="Pfam" id="PF03432"/>
    </source>
</evidence>
<evidence type="ECO:0000259" key="3">
    <source>
        <dbReference type="Pfam" id="PF11083"/>
    </source>
</evidence>
<feature type="coiled-coil region" evidence="1">
    <location>
        <begin position="459"/>
        <end position="523"/>
    </location>
</feature>
<comment type="caution">
    <text evidence="5">The sequence shown here is derived from an EMBL/GenBank/DDBJ whole genome shotgun (WGS) entry which is preliminary data.</text>
</comment>
<evidence type="ECO:0000313" key="6">
    <source>
        <dbReference type="Proteomes" id="UP000198868"/>
    </source>
</evidence>